<accession>A0ABU2MJZ6</accession>
<evidence type="ECO:0000256" key="1">
    <source>
        <dbReference type="SAM" id="MobiDB-lite"/>
    </source>
</evidence>
<dbReference type="Proteomes" id="UP001183246">
    <property type="component" value="Unassembled WGS sequence"/>
</dbReference>
<dbReference type="RefSeq" id="WP_311703067.1">
    <property type="nucleotide sequence ID" value="NZ_JAVREL010000002.1"/>
</dbReference>
<feature type="transmembrane region" description="Helical" evidence="2">
    <location>
        <begin position="132"/>
        <end position="155"/>
    </location>
</feature>
<feature type="compositionally biased region" description="Gly residues" evidence="1">
    <location>
        <begin position="158"/>
        <end position="171"/>
    </location>
</feature>
<feature type="region of interest" description="Disordered" evidence="1">
    <location>
        <begin position="335"/>
        <end position="446"/>
    </location>
</feature>
<reference evidence="4" key="1">
    <citation type="submission" date="2023-07" db="EMBL/GenBank/DDBJ databases">
        <title>30 novel species of actinomycetes from the DSMZ collection.</title>
        <authorList>
            <person name="Nouioui I."/>
        </authorList>
    </citation>
    <scope>NUCLEOTIDE SEQUENCE [LARGE SCALE GENOMIC DNA]</scope>
    <source>
        <strain evidence="4">DSM 44938</strain>
    </source>
</reference>
<evidence type="ECO:0000313" key="3">
    <source>
        <dbReference type="EMBL" id="MDT0341931.1"/>
    </source>
</evidence>
<feature type="compositionally biased region" description="Basic and acidic residues" evidence="1">
    <location>
        <begin position="26"/>
        <end position="59"/>
    </location>
</feature>
<organism evidence="3 4">
    <name type="scientific">Streptomyces litchfieldiae</name>
    <dbReference type="NCBI Taxonomy" id="3075543"/>
    <lineage>
        <taxon>Bacteria</taxon>
        <taxon>Bacillati</taxon>
        <taxon>Actinomycetota</taxon>
        <taxon>Actinomycetes</taxon>
        <taxon>Kitasatosporales</taxon>
        <taxon>Streptomycetaceae</taxon>
        <taxon>Streptomyces</taxon>
    </lineage>
</organism>
<feature type="region of interest" description="Disordered" evidence="1">
    <location>
        <begin position="1"/>
        <end position="90"/>
    </location>
</feature>
<feature type="region of interest" description="Disordered" evidence="1">
    <location>
        <begin position="158"/>
        <end position="238"/>
    </location>
</feature>
<gene>
    <name evidence="3" type="ORF">RM590_04640</name>
</gene>
<name>A0ABU2MJZ6_9ACTN</name>
<comment type="caution">
    <text evidence="3">The sequence shown here is derived from an EMBL/GenBank/DDBJ whole genome shotgun (WGS) entry which is preliminary data.</text>
</comment>
<dbReference type="EMBL" id="JAVREL010000002">
    <property type="protein sequence ID" value="MDT0341931.1"/>
    <property type="molecule type" value="Genomic_DNA"/>
</dbReference>
<keyword evidence="4" id="KW-1185">Reference proteome</keyword>
<feature type="compositionally biased region" description="Low complexity" evidence="1">
    <location>
        <begin position="361"/>
        <end position="375"/>
    </location>
</feature>
<feature type="compositionally biased region" description="Low complexity" evidence="1">
    <location>
        <begin position="341"/>
        <end position="351"/>
    </location>
</feature>
<feature type="compositionally biased region" description="Low complexity" evidence="1">
    <location>
        <begin position="400"/>
        <end position="414"/>
    </location>
</feature>
<evidence type="ECO:0000313" key="4">
    <source>
        <dbReference type="Proteomes" id="UP001183246"/>
    </source>
</evidence>
<keyword evidence="2" id="KW-1133">Transmembrane helix</keyword>
<evidence type="ECO:0000256" key="2">
    <source>
        <dbReference type="SAM" id="Phobius"/>
    </source>
</evidence>
<feature type="compositionally biased region" description="Basic and acidic residues" evidence="1">
    <location>
        <begin position="1"/>
        <end position="18"/>
    </location>
</feature>
<keyword evidence="2" id="KW-0472">Membrane</keyword>
<feature type="compositionally biased region" description="Acidic residues" evidence="1">
    <location>
        <begin position="425"/>
        <end position="434"/>
    </location>
</feature>
<sequence>MSERDPGFRLPDEERPESPEGQLPHVPERLPDRADPHDPHNSRVSLDSHEPRGSRERAASGEPPASRPFGGGPDLSGFPGLGDLPEDTGLPQDEAELRRILRAAVDGIEPSHDALDHLREAVPARRRRRRQLLLGTAASVALLGVGAPLVFSAAAGVGGGGETREAGGGFPMEGDVEYDGGLGGSLNSWAPGATLPPGRHPGAGPDGRPPGGADEQSPEGSPDDPGETLGVTSPTCDRGQLGEAVTFMEPPDVQGRIYGLVRMANVSDAPCRVTGNGDLAALPLGQDTTADVQVVDRTEGDRATRLPDPEEAYEELVLPPGEAYEVRFAWVPSGSATGGCEAEPADPSAGAEPPPAEESPDPLAADMTEPGATDEAGGGSGGTDDPEGPDATGGEGDGSGTTDDPTGGTDDPGGSDPGGPTGEPVDGEPDEEKPDDGVLLRYTPAAGEPAAAQVRLEGACSGTVYRTGVLEAPTA</sequence>
<protein>
    <submittedName>
        <fullName evidence="3">DUF4232 domain-containing protein</fullName>
    </submittedName>
</protein>
<keyword evidence="2" id="KW-0812">Transmembrane</keyword>
<proteinExistence type="predicted"/>